<evidence type="ECO:0000256" key="4">
    <source>
        <dbReference type="PROSITE-ProRule" id="PRU00146"/>
    </source>
</evidence>
<evidence type="ECO:0000256" key="5">
    <source>
        <dbReference type="SAM" id="MobiDB-lite"/>
    </source>
</evidence>
<feature type="compositionally biased region" description="Pro residues" evidence="5">
    <location>
        <begin position="188"/>
        <end position="197"/>
    </location>
</feature>
<dbReference type="OrthoDB" id="10033786at2759"/>
<feature type="compositionally biased region" description="Polar residues" evidence="5">
    <location>
        <begin position="8"/>
        <end position="18"/>
    </location>
</feature>
<feature type="compositionally biased region" description="Polar residues" evidence="5">
    <location>
        <begin position="208"/>
        <end position="217"/>
    </location>
</feature>
<dbReference type="AlphaFoldDB" id="A0A4S4L034"/>
<feature type="domain" description="PHD-type" evidence="6">
    <location>
        <begin position="33"/>
        <end position="101"/>
    </location>
</feature>
<gene>
    <name evidence="7" type="ORF">EW146_g10196</name>
</gene>
<dbReference type="EMBL" id="SGPL01001170">
    <property type="protein sequence ID" value="THH04377.1"/>
    <property type="molecule type" value="Genomic_DNA"/>
</dbReference>
<feature type="compositionally biased region" description="Basic and acidic residues" evidence="5">
    <location>
        <begin position="151"/>
        <end position="165"/>
    </location>
</feature>
<evidence type="ECO:0000313" key="8">
    <source>
        <dbReference type="Proteomes" id="UP000310158"/>
    </source>
</evidence>
<dbReference type="Gene3D" id="3.30.40.10">
    <property type="entry name" value="Zinc/RING finger domain, C3HC4 (zinc finger)"/>
    <property type="match status" value="1"/>
</dbReference>
<evidence type="ECO:0000313" key="7">
    <source>
        <dbReference type="EMBL" id="THH04377.1"/>
    </source>
</evidence>
<keyword evidence="8" id="KW-1185">Reference proteome</keyword>
<sequence>MPKIGHSRTPNLTASSPIQRGLARTHSGMQSNGKACHRCSKQDSGPSNFLFTCTDCGKAWHHRCHVPPVSDEELVSRLNASIANDIDNGVFGWSCRRCLKNKEEAGGKGKGKGKAVDRGPPPQNLAQRTASPQRVEIDEDEPVLVSARPPAPEESHRESIDKPTGEHAGLQGSNLVSGRSKPNDARIPPRPPVPPQPSSSRDPPRPSGAQTSINASDFPSVPTAPRSHSGNPERVMPNAPLSAVADRSHKPPSHHPDAPHTTHGGFRQPLPPKPAQRARAPRFELTRGDSAQFRTQGGLKVQNRKIIPKALLRPLVSNSSQDALDSQRRPARPVSHERAGPSTTVPMDVDSDIPAPSFAQLSLNQGPQPSALPDFRAIASRLRAAGRLDP</sequence>
<dbReference type="InterPro" id="IPR019786">
    <property type="entry name" value="Zinc_finger_PHD-type_CS"/>
</dbReference>
<evidence type="ECO:0000259" key="6">
    <source>
        <dbReference type="PROSITE" id="PS50016"/>
    </source>
</evidence>
<reference evidence="7 8" key="1">
    <citation type="submission" date="2019-02" db="EMBL/GenBank/DDBJ databases">
        <title>Genome sequencing of the rare red list fungi Bondarzewia mesenterica.</title>
        <authorList>
            <person name="Buettner E."/>
            <person name="Kellner H."/>
        </authorList>
    </citation>
    <scope>NUCLEOTIDE SEQUENCE [LARGE SCALE GENOMIC DNA]</scope>
    <source>
        <strain evidence="7 8">DSM 108281</strain>
    </source>
</reference>
<keyword evidence="1" id="KW-0479">Metal-binding</keyword>
<evidence type="ECO:0000256" key="1">
    <source>
        <dbReference type="ARBA" id="ARBA00022723"/>
    </source>
</evidence>
<keyword evidence="3" id="KW-0862">Zinc</keyword>
<dbReference type="InterPro" id="IPR019787">
    <property type="entry name" value="Znf_PHD-finger"/>
</dbReference>
<proteinExistence type="predicted"/>
<organism evidence="7 8">
    <name type="scientific">Bondarzewia mesenterica</name>
    <dbReference type="NCBI Taxonomy" id="1095465"/>
    <lineage>
        <taxon>Eukaryota</taxon>
        <taxon>Fungi</taxon>
        <taxon>Dikarya</taxon>
        <taxon>Basidiomycota</taxon>
        <taxon>Agaricomycotina</taxon>
        <taxon>Agaricomycetes</taxon>
        <taxon>Russulales</taxon>
        <taxon>Bondarzewiaceae</taxon>
        <taxon>Bondarzewia</taxon>
    </lineage>
</organism>
<name>A0A4S4L034_9AGAM</name>
<keyword evidence="2 4" id="KW-0863">Zinc-finger</keyword>
<dbReference type="PROSITE" id="PS01359">
    <property type="entry name" value="ZF_PHD_1"/>
    <property type="match status" value="1"/>
</dbReference>
<dbReference type="InterPro" id="IPR001965">
    <property type="entry name" value="Znf_PHD"/>
</dbReference>
<dbReference type="SMART" id="SM00249">
    <property type="entry name" value="PHD"/>
    <property type="match status" value="1"/>
</dbReference>
<comment type="caution">
    <text evidence="7">The sequence shown here is derived from an EMBL/GenBank/DDBJ whole genome shotgun (WGS) entry which is preliminary data.</text>
</comment>
<dbReference type="PROSITE" id="PS50016">
    <property type="entry name" value="ZF_PHD_2"/>
    <property type="match status" value="1"/>
</dbReference>
<dbReference type="InterPro" id="IPR011011">
    <property type="entry name" value="Znf_FYVE_PHD"/>
</dbReference>
<dbReference type="Pfam" id="PF00628">
    <property type="entry name" value="PHD"/>
    <property type="match status" value="1"/>
</dbReference>
<feature type="region of interest" description="Disordered" evidence="5">
    <location>
        <begin position="314"/>
        <end position="353"/>
    </location>
</feature>
<dbReference type="Proteomes" id="UP000310158">
    <property type="component" value="Unassembled WGS sequence"/>
</dbReference>
<feature type="compositionally biased region" description="Basic and acidic residues" evidence="5">
    <location>
        <begin position="246"/>
        <end position="260"/>
    </location>
</feature>
<evidence type="ECO:0000256" key="2">
    <source>
        <dbReference type="ARBA" id="ARBA00022771"/>
    </source>
</evidence>
<protein>
    <recommendedName>
        <fullName evidence="6">PHD-type domain-containing protein</fullName>
    </recommendedName>
</protein>
<dbReference type="GO" id="GO:0008270">
    <property type="term" value="F:zinc ion binding"/>
    <property type="evidence" value="ECO:0007669"/>
    <property type="project" value="UniProtKB-KW"/>
</dbReference>
<feature type="non-terminal residue" evidence="7">
    <location>
        <position position="390"/>
    </location>
</feature>
<evidence type="ECO:0000256" key="3">
    <source>
        <dbReference type="ARBA" id="ARBA00022833"/>
    </source>
</evidence>
<dbReference type="SUPFAM" id="SSF57903">
    <property type="entry name" value="FYVE/PHD zinc finger"/>
    <property type="match status" value="1"/>
</dbReference>
<feature type="region of interest" description="Disordered" evidence="5">
    <location>
        <begin position="103"/>
        <end position="300"/>
    </location>
</feature>
<dbReference type="InterPro" id="IPR013083">
    <property type="entry name" value="Znf_RING/FYVE/PHD"/>
</dbReference>
<accession>A0A4S4L034</accession>
<feature type="region of interest" description="Disordered" evidence="5">
    <location>
        <begin position="1"/>
        <end position="42"/>
    </location>
</feature>